<organism evidence="19 20">
    <name type="scientific">Hypocrea jecorina (strain ATCC 56765 / BCRC 32924 / NRRL 11460 / Rut C-30)</name>
    <name type="common">Trichoderma reesei</name>
    <dbReference type="NCBI Taxonomy" id="1344414"/>
    <lineage>
        <taxon>Eukaryota</taxon>
        <taxon>Fungi</taxon>
        <taxon>Dikarya</taxon>
        <taxon>Ascomycota</taxon>
        <taxon>Pezizomycotina</taxon>
        <taxon>Sordariomycetes</taxon>
        <taxon>Hypocreomycetidae</taxon>
        <taxon>Hypocreales</taxon>
        <taxon>Hypocreaceae</taxon>
        <taxon>Trichoderma</taxon>
    </lineage>
</organism>
<feature type="compositionally biased region" description="Low complexity" evidence="15">
    <location>
        <begin position="990"/>
        <end position="1013"/>
    </location>
</feature>
<dbReference type="InterPro" id="IPR017853">
    <property type="entry name" value="GH"/>
</dbReference>
<name>A0A024S9F9_HYPJR</name>
<evidence type="ECO:0000256" key="14">
    <source>
        <dbReference type="RuleBase" id="RU000489"/>
    </source>
</evidence>
<dbReference type="SUPFAM" id="SSF54556">
    <property type="entry name" value="Chitinase insertion domain"/>
    <property type="match status" value="1"/>
</dbReference>
<keyword evidence="5" id="KW-0964">Secreted</keyword>
<protein>
    <recommendedName>
        <fullName evidence="4">chitinase</fullName>
        <ecNumber evidence="4">3.2.1.14</ecNumber>
    </recommendedName>
</protein>
<evidence type="ECO:0000259" key="17">
    <source>
        <dbReference type="PROSITE" id="PS51782"/>
    </source>
</evidence>
<dbReference type="PROSITE" id="PS51782">
    <property type="entry name" value="LYSM"/>
    <property type="match status" value="2"/>
</dbReference>
<evidence type="ECO:0000256" key="7">
    <source>
        <dbReference type="ARBA" id="ARBA00022801"/>
    </source>
</evidence>
<dbReference type="PANTHER" id="PTHR47700">
    <property type="entry name" value="V CHITINASE, PUTATIVE (AFU_ORTHOLOGUE AFUA_6G13720)-RELATED"/>
    <property type="match status" value="1"/>
</dbReference>
<evidence type="ECO:0000313" key="20">
    <source>
        <dbReference type="Proteomes" id="UP000024376"/>
    </source>
</evidence>
<dbReference type="SUPFAM" id="SSF51445">
    <property type="entry name" value="(Trans)glycosidases"/>
    <property type="match status" value="1"/>
</dbReference>
<reference evidence="20" key="1">
    <citation type="journal article" date="2013" name="Ind. Biotechnol.">
        <title>Comparative genomics analysis of Trichoderma reesei strains.</title>
        <authorList>
            <person name="Koike H."/>
            <person name="Aerts A."/>
            <person name="LaButti K."/>
            <person name="Grigoriev I.V."/>
            <person name="Baker S.E."/>
        </authorList>
    </citation>
    <scope>NUCLEOTIDE SEQUENCE [LARGE SCALE GENOMIC DNA]</scope>
    <source>
        <strain evidence="20">ATCC 56765 / BCRC 32924 / NRRL 11460 / Rut C-30</strain>
    </source>
</reference>
<keyword evidence="8" id="KW-0146">Chitin degradation</keyword>
<comment type="catalytic activity">
    <reaction evidence="1">
        <text>Random endo-hydrolysis of N-acetyl-beta-D-glucosaminide (1-&gt;4)-beta-linkages in chitin and chitodextrins.</text>
        <dbReference type="EC" id="3.2.1.14"/>
    </reaction>
</comment>
<evidence type="ECO:0000256" key="9">
    <source>
        <dbReference type="ARBA" id="ARBA00023026"/>
    </source>
</evidence>
<keyword evidence="10" id="KW-0119">Carbohydrate metabolism</keyword>
<dbReference type="InterPro" id="IPR029070">
    <property type="entry name" value="Chitinase_insertion_sf"/>
</dbReference>
<dbReference type="CDD" id="cd02878">
    <property type="entry name" value="GH18_zymocin_alpha"/>
    <property type="match status" value="1"/>
</dbReference>
<dbReference type="PROSITE" id="PS01095">
    <property type="entry name" value="GH18_1"/>
    <property type="match status" value="1"/>
</dbReference>
<dbReference type="Pfam" id="PF00704">
    <property type="entry name" value="Glyco_hydro_18"/>
    <property type="match status" value="1"/>
</dbReference>
<dbReference type="EMBL" id="KI911147">
    <property type="protein sequence ID" value="ETS01954.1"/>
    <property type="molecule type" value="Genomic_DNA"/>
</dbReference>
<dbReference type="InterPro" id="IPR011583">
    <property type="entry name" value="Chitinase_II/V-like_cat"/>
</dbReference>
<evidence type="ECO:0000256" key="1">
    <source>
        <dbReference type="ARBA" id="ARBA00000822"/>
    </source>
</evidence>
<comment type="similarity">
    <text evidence="3">Belongs to the glycosyl hydrolase 18 family. Chitinase class V subfamily.</text>
</comment>
<feature type="signal peptide" evidence="16">
    <location>
        <begin position="1"/>
        <end position="27"/>
    </location>
</feature>
<evidence type="ECO:0000256" key="2">
    <source>
        <dbReference type="ARBA" id="ARBA00004613"/>
    </source>
</evidence>
<dbReference type="GO" id="GO:0008843">
    <property type="term" value="F:endochitinase activity"/>
    <property type="evidence" value="ECO:0007669"/>
    <property type="project" value="UniProtKB-EC"/>
</dbReference>
<dbReference type="CDD" id="cd00118">
    <property type="entry name" value="LysM"/>
    <property type="match status" value="1"/>
</dbReference>
<feature type="region of interest" description="Disordered" evidence="15">
    <location>
        <begin position="1040"/>
        <end position="1155"/>
    </location>
</feature>
<feature type="region of interest" description="Disordered" evidence="15">
    <location>
        <begin position="979"/>
        <end position="1019"/>
    </location>
</feature>
<comment type="subcellular location">
    <subcellularLocation>
        <location evidence="2">Secreted</location>
    </subcellularLocation>
</comment>
<dbReference type="InterPro" id="IPR001223">
    <property type="entry name" value="Glyco_hydro18_cat"/>
</dbReference>
<evidence type="ECO:0000313" key="19">
    <source>
        <dbReference type="EMBL" id="ETS01954.1"/>
    </source>
</evidence>
<feature type="domain" description="LysM" evidence="17">
    <location>
        <begin position="305"/>
        <end position="354"/>
    </location>
</feature>
<dbReference type="OrthoDB" id="73875at2759"/>
<evidence type="ECO:0000256" key="13">
    <source>
        <dbReference type="ARBA" id="ARBA00044955"/>
    </source>
</evidence>
<keyword evidence="9" id="KW-0843">Virulence</keyword>
<feature type="region of interest" description="Disordered" evidence="15">
    <location>
        <begin position="1411"/>
        <end position="1440"/>
    </location>
</feature>
<keyword evidence="7 14" id="KW-0378">Hydrolase</keyword>
<evidence type="ECO:0000256" key="15">
    <source>
        <dbReference type="SAM" id="MobiDB-lite"/>
    </source>
</evidence>
<dbReference type="GO" id="GO:0006032">
    <property type="term" value="P:chitin catabolic process"/>
    <property type="evidence" value="ECO:0007669"/>
    <property type="project" value="UniProtKB-KW"/>
</dbReference>
<evidence type="ECO:0000256" key="6">
    <source>
        <dbReference type="ARBA" id="ARBA00022669"/>
    </source>
</evidence>
<evidence type="ECO:0000256" key="11">
    <source>
        <dbReference type="ARBA" id="ARBA00023295"/>
    </source>
</evidence>
<dbReference type="KEGG" id="trr:M419DRAFT_79622"/>
<dbReference type="InterPro" id="IPR036779">
    <property type="entry name" value="LysM_dom_sf"/>
</dbReference>
<proteinExistence type="inferred from homology"/>
<dbReference type="HOGENOM" id="CLU_002846_1_0_1"/>
<dbReference type="GO" id="GO:0000272">
    <property type="term" value="P:polysaccharide catabolic process"/>
    <property type="evidence" value="ECO:0007669"/>
    <property type="project" value="UniProtKB-KW"/>
</dbReference>
<evidence type="ECO:0000256" key="12">
    <source>
        <dbReference type="ARBA" id="ARBA00023326"/>
    </source>
</evidence>
<dbReference type="InterPro" id="IPR001579">
    <property type="entry name" value="Glyco_hydro_18_chit_AS"/>
</dbReference>
<evidence type="ECO:0000256" key="5">
    <source>
        <dbReference type="ARBA" id="ARBA00022525"/>
    </source>
</evidence>
<feature type="domain" description="GH18" evidence="18">
    <location>
        <begin position="518"/>
        <end position="867"/>
    </location>
</feature>
<dbReference type="InterPro" id="IPR018392">
    <property type="entry name" value="LysM"/>
</dbReference>
<dbReference type="GO" id="GO:0008061">
    <property type="term" value="F:chitin binding"/>
    <property type="evidence" value="ECO:0007669"/>
    <property type="project" value="UniProtKB-KW"/>
</dbReference>
<feature type="compositionally biased region" description="Polar residues" evidence="15">
    <location>
        <begin position="1070"/>
        <end position="1088"/>
    </location>
</feature>
<dbReference type="GO" id="GO:0005576">
    <property type="term" value="C:extracellular region"/>
    <property type="evidence" value="ECO:0007669"/>
    <property type="project" value="UniProtKB-SubCell"/>
</dbReference>
<dbReference type="EC" id="3.2.1.14" evidence="4"/>
<keyword evidence="6" id="KW-0147">Chitin-binding</keyword>
<dbReference type="Proteomes" id="UP000024376">
    <property type="component" value="Unassembled WGS sequence"/>
</dbReference>
<evidence type="ECO:0000256" key="8">
    <source>
        <dbReference type="ARBA" id="ARBA00023024"/>
    </source>
</evidence>
<keyword evidence="16" id="KW-0732">Signal</keyword>
<evidence type="ECO:0000256" key="16">
    <source>
        <dbReference type="SAM" id="SignalP"/>
    </source>
</evidence>
<dbReference type="SMART" id="SM00636">
    <property type="entry name" value="Glyco_18"/>
    <property type="match status" value="1"/>
</dbReference>
<dbReference type="Pfam" id="PF01476">
    <property type="entry name" value="LysM"/>
    <property type="match status" value="1"/>
</dbReference>
<evidence type="ECO:0000256" key="10">
    <source>
        <dbReference type="ARBA" id="ARBA00023277"/>
    </source>
</evidence>
<accession>A0A024S9F9</accession>
<dbReference type="Gene3D" id="3.10.50.10">
    <property type="match status" value="1"/>
</dbReference>
<feature type="domain" description="LysM" evidence="17">
    <location>
        <begin position="370"/>
        <end position="419"/>
    </location>
</feature>
<comment type="similarity">
    <text evidence="13">Belongs to the secreted LysM effector family.</text>
</comment>
<keyword evidence="12" id="KW-0624">Polysaccharide degradation</keyword>
<evidence type="ECO:0000256" key="4">
    <source>
        <dbReference type="ARBA" id="ARBA00012729"/>
    </source>
</evidence>
<gene>
    <name evidence="19" type="ORF">M419DRAFT_79622</name>
</gene>
<dbReference type="InterPro" id="IPR053214">
    <property type="entry name" value="LysM12-like"/>
</dbReference>
<sequence>MPWISPGGIACWLASATAIVSFHGVSATANEVDAFQSQLNLCPLACSDKSPEQWSVYSSFERLSQCDQPVLFDLAIHTPINDKTNSVLIRACTTSPAAGGSQPMASTVKREAEACGGSFVESKVPLLISQNPGQATAPFGNGLVTILEGLKEYRQKAVATSGCTGDNNIMLGYFDGAVVGTYAGKALSSATIPSIVDYLLEEDKEQGSAPFGMLAQICDHDSDMDHTAGVAVALKADIGSVQSALLSWNQGECAKAQSGTTLRELVISQVPLPSINAKASNISLAEAPGRKAQALDSKVDGKYCKMRTIAAGDSCASIAKACKVSVADFFKYNGVKGNGNDWCRKLQAGRNICCSSGSSKPLPEANGDCFSYTIKAGDDCSSIGMPWNLTPKDIEGFNQKVTWGWRGCPNLTVGLKICLSKGSPPMPAPVSNAVCGPQKPGTVRPESVKDAFELAKLNPCPLNSCCNVWGQCGIDALFCTKADGPTGNPGTAPAGSNGCISNCGTGIVNNAKPPSGGFRRIGYYEAFNWERPCLHMESKLSNTDKYTHMHWAFGDIKSDFSVYINDTHHQWDGFMGLKNVKRIVSFGGWGFSTGVASYDVLRKAMTPENRGHFVSNVVAFAKKMGIDGIDLDWEYPGAPDIPGIPKGLPSDGPNYLETLRALRKALPSKYSLSIAVPASYWYLRPFPIREMSETVDYIVYMAYDLHGNGNCLRSHVNQTEVVLALSMITKAGVSASKVVVGESSYGRSFKMAKAGCTGPLCKFTGANGKSEAAAGRCTNARGYLANAEINEIISKSKGHPKTWYDKDTASDYLVYNDVEWVAYMSDKTKQSRREKWKGLNFLGTVDWAVDLQEFNVTDHTEPPQGGPGANETGCINVFDNMIWDWVNPSIEAAIGCTNILQPSPLSTTVTLTAYTTLTLQSGTKLSTSVVSAPFSISEVSYQPFIIDYPDLLSKSDGQMITYNPTPQITPDPITIRIPDGWTVTGGHLASPGSGPGSSSGPSSKPAKATSTTSDDGAGYLLPITFYPTLSYRIPSILTPKPPAPTKLPDNDEHPINTPSSSTSSGRPGDGQQSSGTPRPPSNGQNPSSTPKPPGDGPDPINTQKPPGDGPDPINTQKPPGDGPDPSNAHNTPASTKRPGDNQHPTPTPAPIRDIDCKDDSCTRGRDCESDDCLRGGDCEGENCVEGGKCRGKRCISGGNCKGPKCKTGGPCEGENCEKGGGCAKTLFGDCGSGGCQGARCFSKRDCFGAQCERLTIKPLPKPDPKSTPATPPKPTCLVDCPKLPECPDWDPLCHDPCPFSACPVYRRPTGKACTTLQTARDCTEFVSSTRVKTKPTTSWSTTTRTLCETMVDCEAADITATTTITTTHTPDPIESVGPAVPYYGVSWSFGEKEKSSMLADEEAYFSALETPMTTTTTTSAEPSTTDDTPTETTADGPTSTVGPNDLVCGFALYAAFYRFDIVKMVGDWVWDDEGHKLKKELKGCGALTGWKWYRRDDGSREARFNLPVFLTAGCVESAIKSAGGPGLSCIFAT</sequence>
<dbReference type="PROSITE" id="PS51910">
    <property type="entry name" value="GH18_2"/>
    <property type="match status" value="1"/>
</dbReference>
<evidence type="ECO:0000256" key="3">
    <source>
        <dbReference type="ARBA" id="ARBA00008682"/>
    </source>
</evidence>
<feature type="chain" id="PRO_5001533718" description="chitinase" evidence="16">
    <location>
        <begin position="28"/>
        <end position="1533"/>
    </location>
</feature>
<evidence type="ECO:0000259" key="18">
    <source>
        <dbReference type="PROSITE" id="PS51910"/>
    </source>
</evidence>
<dbReference type="PANTHER" id="PTHR47700:SF2">
    <property type="entry name" value="CHITINASE"/>
    <property type="match status" value="1"/>
</dbReference>
<dbReference type="Gene3D" id="3.20.20.80">
    <property type="entry name" value="Glycosidases"/>
    <property type="match status" value="1"/>
</dbReference>
<keyword evidence="11 14" id="KW-0326">Glycosidase</keyword>
<dbReference type="Gene3D" id="3.10.350.10">
    <property type="entry name" value="LysM domain"/>
    <property type="match status" value="2"/>
</dbReference>
<dbReference type="SMART" id="SM00257">
    <property type="entry name" value="LysM"/>
    <property type="match status" value="2"/>
</dbReference>